<feature type="transmembrane region" description="Helical" evidence="6">
    <location>
        <begin position="210"/>
        <end position="230"/>
    </location>
</feature>
<feature type="transmembrane region" description="Helical" evidence="6">
    <location>
        <begin position="26"/>
        <end position="45"/>
    </location>
</feature>
<keyword evidence="4 6" id="KW-1133">Transmembrane helix</keyword>
<evidence type="ECO:0000256" key="3">
    <source>
        <dbReference type="ARBA" id="ARBA00022692"/>
    </source>
</evidence>
<evidence type="ECO:0000256" key="5">
    <source>
        <dbReference type="ARBA" id="ARBA00023136"/>
    </source>
</evidence>
<feature type="transmembrane region" description="Helical" evidence="6">
    <location>
        <begin position="288"/>
        <end position="316"/>
    </location>
</feature>
<feature type="transmembrane region" description="Helical" evidence="6">
    <location>
        <begin position="385"/>
        <end position="405"/>
    </location>
</feature>
<feature type="transmembrane region" description="Helical" evidence="6">
    <location>
        <begin position="250"/>
        <end position="268"/>
    </location>
</feature>
<proteinExistence type="predicted"/>
<dbReference type="PANTHER" id="PTHR30250">
    <property type="entry name" value="PST FAMILY PREDICTED COLANIC ACID TRANSPORTER"/>
    <property type="match status" value="1"/>
</dbReference>
<organism evidence="7 8">
    <name type="scientific">Candidatus Methylospira mobilis</name>
    <dbReference type="NCBI Taxonomy" id="1808979"/>
    <lineage>
        <taxon>Bacteria</taxon>
        <taxon>Pseudomonadati</taxon>
        <taxon>Pseudomonadota</taxon>
        <taxon>Gammaproteobacteria</taxon>
        <taxon>Methylococcales</taxon>
        <taxon>Methylococcaceae</taxon>
        <taxon>Candidatus Methylospira</taxon>
    </lineage>
</organism>
<feature type="transmembrane region" description="Helical" evidence="6">
    <location>
        <begin position="172"/>
        <end position="198"/>
    </location>
</feature>
<accession>A0A5Q0BN24</accession>
<feature type="transmembrane region" description="Helical" evidence="6">
    <location>
        <begin position="328"/>
        <end position="349"/>
    </location>
</feature>
<dbReference type="GO" id="GO:0005886">
    <property type="term" value="C:plasma membrane"/>
    <property type="evidence" value="ECO:0007669"/>
    <property type="project" value="UniProtKB-SubCell"/>
</dbReference>
<dbReference type="Proteomes" id="UP000325755">
    <property type="component" value="Chromosome"/>
</dbReference>
<keyword evidence="2" id="KW-1003">Cell membrane</keyword>
<evidence type="ECO:0000256" key="4">
    <source>
        <dbReference type="ARBA" id="ARBA00022989"/>
    </source>
</evidence>
<dbReference type="AlphaFoldDB" id="A0A5Q0BN24"/>
<keyword evidence="5 6" id="KW-0472">Membrane</keyword>
<dbReference type="InParanoid" id="A0A5Q0BN24"/>
<feature type="transmembrane region" description="Helical" evidence="6">
    <location>
        <begin position="417"/>
        <end position="440"/>
    </location>
</feature>
<evidence type="ECO:0000313" key="7">
    <source>
        <dbReference type="EMBL" id="QFY44999.1"/>
    </source>
</evidence>
<dbReference type="PANTHER" id="PTHR30250:SF11">
    <property type="entry name" value="O-ANTIGEN TRANSPORTER-RELATED"/>
    <property type="match status" value="1"/>
</dbReference>
<feature type="transmembrane region" description="Helical" evidence="6">
    <location>
        <begin position="128"/>
        <end position="152"/>
    </location>
</feature>
<feature type="transmembrane region" description="Helical" evidence="6">
    <location>
        <begin position="356"/>
        <end position="379"/>
    </location>
</feature>
<dbReference type="OrthoDB" id="9814608at2"/>
<feature type="transmembrane region" description="Helical" evidence="6">
    <location>
        <begin position="446"/>
        <end position="463"/>
    </location>
</feature>
<evidence type="ECO:0000256" key="1">
    <source>
        <dbReference type="ARBA" id="ARBA00004651"/>
    </source>
</evidence>
<evidence type="ECO:0000256" key="2">
    <source>
        <dbReference type="ARBA" id="ARBA00022475"/>
    </source>
</evidence>
<protein>
    <submittedName>
        <fullName evidence="7">Polysaccharide biosynthesis protein</fullName>
    </submittedName>
</protein>
<gene>
    <name evidence="7" type="ORF">F6R98_07625</name>
</gene>
<keyword evidence="8" id="KW-1185">Reference proteome</keyword>
<dbReference type="InterPro" id="IPR050833">
    <property type="entry name" value="Poly_Biosynth_Transport"/>
</dbReference>
<sequence>MLNYLLVPLYTYQFSRPDDFGVITEFYAYIAFLNIVLIYGMETALFNFSVRRDDGRLVYSTALLSLWLTTALFLAISLWQSSALAELLGYRSNPQYVIWTAWILALDSIAALPFAALRQQQRAGRFALLKTINILVNVAANVFLIGICKWAYESGQQDGLLGWAATVYRPDIGIGYVFVANLIASALTLIMLLPDLWVRLRFDPALWHKMLAYALPLMLAGLAGMVNDMLGRILLKHLSPGENALEQLGVYGACYKMSVLMIIFIQAFRYAAEPFFFAYYKQQDSRILYAVVMNWFVIACSIILLAVMMNISWIQYFIGANYRSGIDVVPVLLLANLCLGVFFNFSIWYKLTQKTYFGAYLTFWGAGVTVLLNFLWVPWLGYMGSAWATLICYASMALLSALLGQHYYVIPYDYRRILGYPLLAVILILAVERISAYTQYTRLEDILIHNAVLLMFVFCIFIVEKFGAGRAFLRV</sequence>
<name>A0A5Q0BN24_9GAMM</name>
<comment type="subcellular location">
    <subcellularLocation>
        <location evidence="1">Cell membrane</location>
        <topology evidence="1">Multi-pass membrane protein</topology>
    </subcellularLocation>
</comment>
<evidence type="ECO:0000313" key="8">
    <source>
        <dbReference type="Proteomes" id="UP000325755"/>
    </source>
</evidence>
<feature type="transmembrane region" description="Helical" evidence="6">
    <location>
        <begin position="57"/>
        <end position="76"/>
    </location>
</feature>
<evidence type="ECO:0000256" key="6">
    <source>
        <dbReference type="SAM" id="Phobius"/>
    </source>
</evidence>
<dbReference type="EMBL" id="CP044205">
    <property type="protein sequence ID" value="QFY44999.1"/>
    <property type="molecule type" value="Genomic_DNA"/>
</dbReference>
<keyword evidence="3 6" id="KW-0812">Transmembrane</keyword>
<reference evidence="7 8" key="1">
    <citation type="submission" date="2019-09" db="EMBL/GenBank/DDBJ databases">
        <title>Ecophysiology of the spiral-shaped methanotroph Methylospira mobilis as revealed by the complete genome sequence.</title>
        <authorList>
            <person name="Oshkin I.Y."/>
            <person name="Dedysh S.N."/>
            <person name="Miroshnikov K."/>
            <person name="Danilova O.V."/>
            <person name="Hakobyan A."/>
            <person name="Liesack W."/>
        </authorList>
    </citation>
    <scope>NUCLEOTIDE SEQUENCE [LARGE SCALE GENOMIC DNA]</scope>
    <source>
        <strain evidence="7 8">Shm1</strain>
    </source>
</reference>
<feature type="transmembrane region" description="Helical" evidence="6">
    <location>
        <begin position="96"/>
        <end position="116"/>
    </location>
</feature>
<dbReference type="KEGG" id="mmob:F6R98_07625"/>